<keyword evidence="1" id="KW-0472">Membrane</keyword>
<keyword evidence="3" id="KW-1185">Reference proteome</keyword>
<dbReference type="Proteomes" id="UP000249304">
    <property type="component" value="Unassembled WGS sequence"/>
</dbReference>
<comment type="caution">
    <text evidence="2">The sequence shown here is derived from an EMBL/GenBank/DDBJ whole genome shotgun (WGS) entry which is preliminary data.</text>
</comment>
<keyword evidence="1" id="KW-1133">Transmembrane helix</keyword>
<dbReference type="AlphaFoldDB" id="A0A2W2DQB9"/>
<reference evidence="2 3" key="1">
    <citation type="submission" date="2018-01" db="EMBL/GenBank/DDBJ databases">
        <title>Draft genome sequence of Nonomuraea sp. KC333.</title>
        <authorList>
            <person name="Sahin N."/>
            <person name="Saygin H."/>
            <person name="Ay H."/>
        </authorList>
    </citation>
    <scope>NUCLEOTIDE SEQUENCE [LARGE SCALE GENOMIC DNA]</scope>
    <source>
        <strain evidence="2 3">KC333</strain>
    </source>
</reference>
<dbReference type="RefSeq" id="WP_111181929.1">
    <property type="nucleotide sequence ID" value="NZ_POUD01000136.1"/>
</dbReference>
<keyword evidence="1" id="KW-0812">Transmembrane</keyword>
<proteinExistence type="predicted"/>
<evidence type="ECO:0000313" key="2">
    <source>
        <dbReference type="EMBL" id="PZG14122.1"/>
    </source>
</evidence>
<name>A0A2W2DQB9_9ACTN</name>
<feature type="transmembrane region" description="Helical" evidence="1">
    <location>
        <begin position="42"/>
        <end position="60"/>
    </location>
</feature>
<evidence type="ECO:0000313" key="3">
    <source>
        <dbReference type="Proteomes" id="UP000249304"/>
    </source>
</evidence>
<organism evidence="2 3">
    <name type="scientific">Nonomuraea aridisoli</name>
    <dbReference type="NCBI Taxonomy" id="2070368"/>
    <lineage>
        <taxon>Bacteria</taxon>
        <taxon>Bacillati</taxon>
        <taxon>Actinomycetota</taxon>
        <taxon>Actinomycetes</taxon>
        <taxon>Streptosporangiales</taxon>
        <taxon>Streptosporangiaceae</taxon>
        <taxon>Nonomuraea</taxon>
    </lineage>
</organism>
<dbReference type="EMBL" id="POUD01000136">
    <property type="protein sequence ID" value="PZG14122.1"/>
    <property type="molecule type" value="Genomic_DNA"/>
</dbReference>
<gene>
    <name evidence="2" type="ORF">C1J01_27780</name>
</gene>
<dbReference type="OrthoDB" id="8438314at2"/>
<protein>
    <submittedName>
        <fullName evidence="2">Uncharacterized protein</fullName>
    </submittedName>
</protein>
<evidence type="ECO:0000256" key="1">
    <source>
        <dbReference type="SAM" id="Phobius"/>
    </source>
</evidence>
<sequence>MGPVKRLRQDLVTGKNLEIYVTALIALAVGVLGVFDAVDEKVVGAATLATLALVAVNALGPRHQVADLETRVAELSRQLERSLAGGDFLSQDRESLSGRVGRAGDIRFAGVTLSRTVRRYADDLRQALEHGASVKVLVIDPVGAPPEEAARRSTIPDQRDVFASRVRSTLYVLRDLHSHDGLEVRLLPLVPAFGLLMLDPGDDDGIVYVELGTHHSPGNDPAFTLSPRRDHAWCRHFTAEFDRLWEVSREVTDADWHPAART</sequence>
<accession>A0A2W2DQB9</accession>
<feature type="transmembrane region" description="Helical" evidence="1">
    <location>
        <begin position="17"/>
        <end position="35"/>
    </location>
</feature>